<dbReference type="AlphaFoldDB" id="A0A4Z2FY66"/>
<gene>
    <name evidence="2" type="ORF">EYF80_043960</name>
</gene>
<reference evidence="2 3" key="1">
    <citation type="submission" date="2019-03" db="EMBL/GenBank/DDBJ databases">
        <title>First draft genome of Liparis tanakae, snailfish: a comprehensive survey of snailfish specific genes.</title>
        <authorList>
            <person name="Kim W."/>
            <person name="Song I."/>
            <person name="Jeong J.-H."/>
            <person name="Kim D."/>
            <person name="Kim S."/>
            <person name="Ryu S."/>
            <person name="Song J.Y."/>
            <person name="Lee S.K."/>
        </authorList>
    </citation>
    <scope>NUCLEOTIDE SEQUENCE [LARGE SCALE GENOMIC DNA]</scope>
    <source>
        <tissue evidence="2">Muscle</tissue>
    </source>
</reference>
<evidence type="ECO:0000313" key="3">
    <source>
        <dbReference type="Proteomes" id="UP000314294"/>
    </source>
</evidence>
<name>A0A4Z2FY66_9TELE</name>
<dbReference type="EMBL" id="SRLO01000821">
    <property type="protein sequence ID" value="TNN45835.1"/>
    <property type="molecule type" value="Genomic_DNA"/>
</dbReference>
<keyword evidence="3" id="KW-1185">Reference proteome</keyword>
<comment type="caution">
    <text evidence="2">The sequence shown here is derived from an EMBL/GenBank/DDBJ whole genome shotgun (WGS) entry which is preliminary data.</text>
</comment>
<evidence type="ECO:0000256" key="1">
    <source>
        <dbReference type="SAM" id="MobiDB-lite"/>
    </source>
</evidence>
<accession>A0A4Z2FY66</accession>
<dbReference type="Proteomes" id="UP000314294">
    <property type="component" value="Unassembled WGS sequence"/>
</dbReference>
<dbReference type="OrthoDB" id="6103632at2759"/>
<proteinExistence type="predicted"/>
<protein>
    <submittedName>
        <fullName evidence="2">Uncharacterized protein</fullName>
    </submittedName>
</protein>
<evidence type="ECO:0000313" key="2">
    <source>
        <dbReference type="EMBL" id="TNN45835.1"/>
    </source>
</evidence>
<sequence length="156" mass="17608">MEGSKPSEKPSSETDERKFTFKKHSAAGSLHNFRLRIYGGYQGGVGWGRCAPRVTAVRTCDASEVVKAGLRYAFRGRQLHAVSSTSPALDSKCEGSRLIAPAAETIRDYPRLSETIRDRPRRSRTIQDYPRLSKTVRDHPRRSKTIQDYPRLSKTI</sequence>
<organism evidence="2 3">
    <name type="scientific">Liparis tanakae</name>
    <name type="common">Tanaka's snailfish</name>
    <dbReference type="NCBI Taxonomy" id="230148"/>
    <lineage>
        <taxon>Eukaryota</taxon>
        <taxon>Metazoa</taxon>
        <taxon>Chordata</taxon>
        <taxon>Craniata</taxon>
        <taxon>Vertebrata</taxon>
        <taxon>Euteleostomi</taxon>
        <taxon>Actinopterygii</taxon>
        <taxon>Neopterygii</taxon>
        <taxon>Teleostei</taxon>
        <taxon>Neoteleostei</taxon>
        <taxon>Acanthomorphata</taxon>
        <taxon>Eupercaria</taxon>
        <taxon>Perciformes</taxon>
        <taxon>Cottioidei</taxon>
        <taxon>Cottales</taxon>
        <taxon>Liparidae</taxon>
        <taxon>Liparis</taxon>
    </lineage>
</organism>
<feature type="region of interest" description="Disordered" evidence="1">
    <location>
        <begin position="119"/>
        <end position="156"/>
    </location>
</feature>